<comment type="caution">
    <text evidence="1">The sequence shown here is derived from an EMBL/GenBank/DDBJ whole genome shotgun (WGS) entry which is preliminary data.</text>
</comment>
<protein>
    <submittedName>
        <fullName evidence="1">Uncharacterized protein</fullName>
    </submittedName>
</protein>
<dbReference type="AlphaFoldDB" id="A0A6A8M925"/>
<proteinExistence type="predicted"/>
<organism evidence="1">
    <name type="scientific">Baileyella intestinalis</name>
    <dbReference type="NCBI Taxonomy" id="2606709"/>
    <lineage>
        <taxon>Bacteria</taxon>
        <taxon>Bacillati</taxon>
        <taxon>Bacillota</taxon>
        <taxon>Clostridia</taxon>
        <taxon>Peptostreptococcales</taxon>
        <taxon>Anaerovoracaceae</taxon>
        <taxon>Baileyella</taxon>
    </lineage>
</organism>
<reference evidence="1" key="1">
    <citation type="submission" date="2019-09" db="EMBL/GenBank/DDBJ databases">
        <title>In-depth cultivation of the pig gut microbiome towards novel bacterial diversity and tailored functional studies.</title>
        <authorList>
            <person name="Wylensek D."/>
            <person name="Hitch T.C.A."/>
            <person name="Clavel T."/>
        </authorList>
    </citation>
    <scope>NUCLEOTIDE SEQUENCE</scope>
    <source>
        <strain evidence="1">RF-744-FAT-WT-3</strain>
    </source>
</reference>
<accession>A0A6A8M925</accession>
<name>A0A6A8M925_9FIRM</name>
<dbReference type="EMBL" id="VUNB01000005">
    <property type="protein sequence ID" value="MST69230.1"/>
    <property type="molecule type" value="Genomic_DNA"/>
</dbReference>
<gene>
    <name evidence="1" type="ORF">FYJ66_06460</name>
</gene>
<evidence type="ECO:0000313" key="1">
    <source>
        <dbReference type="EMBL" id="MST69230.1"/>
    </source>
</evidence>
<sequence>MIKYIITKEIEVEESEFDCEQIGVFDTEEEAIHMADIIHAEMTDFERYYYEIIVWKAIGNSIDTDDWETFTECYSVAVYAAEVDETGEEQFVNCDNNELTDPETTIQYCLSPMRDRFRLWVGEDLSRYVAGEFSGKYPDLAFALEDWYKQYGQFVERDWKECFPERNREMYLEHITLQGYSEEEALSILSYLPQTVTDEISVNTSKMIELWKAKAPIVEPYRTPLWKKMILQGTKDLFSK</sequence>
<dbReference type="RefSeq" id="WP_154572704.1">
    <property type="nucleotide sequence ID" value="NZ_VUNB01000005.1"/>
</dbReference>